<evidence type="ECO:0000313" key="1">
    <source>
        <dbReference type="EMBL" id="MPC48294.1"/>
    </source>
</evidence>
<organism evidence="1 2">
    <name type="scientific">Portunus trituberculatus</name>
    <name type="common">Swimming crab</name>
    <name type="synonym">Neptunus trituberculatus</name>
    <dbReference type="NCBI Taxonomy" id="210409"/>
    <lineage>
        <taxon>Eukaryota</taxon>
        <taxon>Metazoa</taxon>
        <taxon>Ecdysozoa</taxon>
        <taxon>Arthropoda</taxon>
        <taxon>Crustacea</taxon>
        <taxon>Multicrustacea</taxon>
        <taxon>Malacostraca</taxon>
        <taxon>Eumalacostraca</taxon>
        <taxon>Eucarida</taxon>
        <taxon>Decapoda</taxon>
        <taxon>Pleocyemata</taxon>
        <taxon>Brachyura</taxon>
        <taxon>Eubrachyura</taxon>
        <taxon>Portunoidea</taxon>
        <taxon>Portunidae</taxon>
        <taxon>Portuninae</taxon>
        <taxon>Portunus</taxon>
    </lineage>
</organism>
<dbReference type="AlphaFoldDB" id="A0A5B7FVF3"/>
<accession>A0A5B7FVF3</accession>
<dbReference type="Proteomes" id="UP000324222">
    <property type="component" value="Unassembled WGS sequence"/>
</dbReference>
<proteinExistence type="predicted"/>
<reference evidence="1 2" key="1">
    <citation type="submission" date="2019-05" db="EMBL/GenBank/DDBJ databases">
        <title>Another draft genome of Portunus trituberculatus and its Hox gene families provides insights of decapod evolution.</title>
        <authorList>
            <person name="Jeong J.-H."/>
            <person name="Song I."/>
            <person name="Kim S."/>
            <person name="Choi T."/>
            <person name="Kim D."/>
            <person name="Ryu S."/>
            <person name="Kim W."/>
        </authorList>
    </citation>
    <scope>NUCLEOTIDE SEQUENCE [LARGE SCALE GENOMIC DNA]</scope>
    <source>
        <tissue evidence="1">Muscle</tissue>
    </source>
</reference>
<protein>
    <submittedName>
        <fullName evidence="1">Uncharacterized protein</fullName>
    </submittedName>
</protein>
<name>A0A5B7FVF3_PORTR</name>
<dbReference type="EMBL" id="VSRR010008205">
    <property type="protein sequence ID" value="MPC48294.1"/>
    <property type="molecule type" value="Genomic_DNA"/>
</dbReference>
<comment type="caution">
    <text evidence="1">The sequence shown here is derived from an EMBL/GenBank/DDBJ whole genome shotgun (WGS) entry which is preliminary data.</text>
</comment>
<gene>
    <name evidence="1" type="ORF">E2C01_042062</name>
</gene>
<keyword evidence="2" id="KW-1185">Reference proteome</keyword>
<sequence>MAQISFVGNLSIMYSTRTGCVKPKFRRFRLRKRMRNVRLHARYFHLCYAFSTQRWVSDTEAVIISGKSSIIPPQVPTAGRGKTTETSPLWVDLEEGLEK</sequence>
<evidence type="ECO:0000313" key="2">
    <source>
        <dbReference type="Proteomes" id="UP000324222"/>
    </source>
</evidence>